<dbReference type="AlphaFoldDB" id="A0A835B567"/>
<dbReference type="PANTHER" id="PTHR10621">
    <property type="entry name" value="UV EXCISION REPAIR PROTEIN RAD23"/>
    <property type="match status" value="1"/>
</dbReference>
<dbReference type="CDD" id="cd17039">
    <property type="entry name" value="Ubl_ubiquitin_like"/>
    <property type="match status" value="2"/>
</dbReference>
<keyword evidence="4" id="KW-1185">Reference proteome</keyword>
<dbReference type="GO" id="GO:0070628">
    <property type="term" value="F:proteasome binding"/>
    <property type="evidence" value="ECO:0007669"/>
    <property type="project" value="TreeGrafter"/>
</dbReference>
<feature type="compositionally biased region" description="Basic and acidic residues" evidence="1">
    <location>
        <begin position="179"/>
        <end position="190"/>
    </location>
</feature>
<gene>
    <name evidence="3" type="ORF">HU200_043060</name>
</gene>
<reference evidence="3" key="1">
    <citation type="submission" date="2020-07" db="EMBL/GenBank/DDBJ databases">
        <title>Genome sequence and genetic diversity analysis of an under-domesticated orphan crop, white fonio (Digitaria exilis).</title>
        <authorList>
            <person name="Bennetzen J.L."/>
            <person name="Chen S."/>
            <person name="Ma X."/>
            <person name="Wang X."/>
            <person name="Yssel A.E.J."/>
            <person name="Chaluvadi S.R."/>
            <person name="Johnson M."/>
            <person name="Gangashetty P."/>
            <person name="Hamidou F."/>
            <person name="Sanogo M.D."/>
            <person name="Zwaenepoel A."/>
            <person name="Wallace J."/>
            <person name="Van De Peer Y."/>
            <person name="Van Deynze A."/>
        </authorList>
    </citation>
    <scope>NUCLEOTIDE SEQUENCE</scope>
    <source>
        <tissue evidence="3">Leaves</tissue>
    </source>
</reference>
<feature type="region of interest" description="Disordered" evidence="1">
    <location>
        <begin position="103"/>
        <end position="201"/>
    </location>
</feature>
<dbReference type="Gene3D" id="3.10.20.90">
    <property type="entry name" value="Phosphatidylinositol 3-kinase Catalytic Subunit, Chain A, domain 1"/>
    <property type="match status" value="2"/>
</dbReference>
<feature type="domain" description="Ubiquitin-like" evidence="2">
    <location>
        <begin position="293"/>
        <end position="355"/>
    </location>
</feature>
<dbReference type="GO" id="GO:0031593">
    <property type="term" value="F:polyubiquitin modification-dependent protein binding"/>
    <property type="evidence" value="ECO:0007669"/>
    <property type="project" value="TreeGrafter"/>
</dbReference>
<sequence>MPDASEQKLTVVRVHAARSDQTVATIEPAGRGGWQVGLAVGYHDTRKSSWGGRLVGFRRTHGMAAAGVGWYGSRVWNRRNCPALRPRSQLQLALARTCVARRFEDEGRGPSGTTPEPPPASPRPAGEQRPFRRKAGTLVGLTGRRPRAKTEKRRARTDRDADAPLRWIGQLTAATPSPPREERIQGERASDGGGGGDGGREGMDVTFATARGREFTVEVWYFATVREVKEAVEKAEGVPAGSQRLFLADRELDDDAREAYHCGVLQGSRLLLLLPDDPAPPPPSSPATTPASVRVAVTAPAIGRCVAVELRATDTVARLKEILQDRTDGALPAARSAVFYGKAEMEDGRALAEYDPTPAPDGMTMMMEVCVVVRHPPAAAAATGGGNGGGARTMIQQQQQQRIAVEVKFGARAVAMEVGAMDVVRDLRKEVERLRLPVHDGGGGGGGGGYFFVYKQNIMDEDRTLRWHEVKNGDTIEIFNGTVTGGGA</sequence>
<dbReference type="Proteomes" id="UP000636709">
    <property type="component" value="Unassembled WGS sequence"/>
</dbReference>
<feature type="domain" description="Ubiquitin-like" evidence="2">
    <location>
        <begin position="203"/>
        <end position="274"/>
    </location>
</feature>
<dbReference type="Pfam" id="PF00240">
    <property type="entry name" value="ubiquitin"/>
    <property type="match status" value="2"/>
</dbReference>
<dbReference type="GO" id="GO:0005829">
    <property type="term" value="C:cytosol"/>
    <property type="evidence" value="ECO:0007669"/>
    <property type="project" value="TreeGrafter"/>
</dbReference>
<dbReference type="GO" id="GO:0005654">
    <property type="term" value="C:nucleoplasm"/>
    <property type="evidence" value="ECO:0007669"/>
    <property type="project" value="TreeGrafter"/>
</dbReference>
<organism evidence="3 4">
    <name type="scientific">Digitaria exilis</name>
    <dbReference type="NCBI Taxonomy" id="1010633"/>
    <lineage>
        <taxon>Eukaryota</taxon>
        <taxon>Viridiplantae</taxon>
        <taxon>Streptophyta</taxon>
        <taxon>Embryophyta</taxon>
        <taxon>Tracheophyta</taxon>
        <taxon>Spermatophyta</taxon>
        <taxon>Magnoliopsida</taxon>
        <taxon>Liliopsida</taxon>
        <taxon>Poales</taxon>
        <taxon>Poaceae</taxon>
        <taxon>PACMAD clade</taxon>
        <taxon>Panicoideae</taxon>
        <taxon>Panicodae</taxon>
        <taxon>Paniceae</taxon>
        <taxon>Anthephorinae</taxon>
        <taxon>Digitaria</taxon>
    </lineage>
</organism>
<accession>A0A835B567</accession>
<feature type="compositionally biased region" description="Basic residues" evidence="1">
    <location>
        <begin position="144"/>
        <end position="156"/>
    </location>
</feature>
<evidence type="ECO:0000313" key="4">
    <source>
        <dbReference type="Proteomes" id="UP000636709"/>
    </source>
</evidence>
<dbReference type="GO" id="GO:0043130">
    <property type="term" value="F:ubiquitin binding"/>
    <property type="evidence" value="ECO:0007669"/>
    <property type="project" value="TreeGrafter"/>
</dbReference>
<dbReference type="InterPro" id="IPR029071">
    <property type="entry name" value="Ubiquitin-like_domsf"/>
</dbReference>
<dbReference type="EMBL" id="JACEFO010002056">
    <property type="protein sequence ID" value="KAF8687373.1"/>
    <property type="molecule type" value="Genomic_DNA"/>
</dbReference>
<dbReference type="GO" id="GO:0043161">
    <property type="term" value="P:proteasome-mediated ubiquitin-dependent protein catabolic process"/>
    <property type="evidence" value="ECO:0007669"/>
    <property type="project" value="TreeGrafter"/>
</dbReference>
<protein>
    <recommendedName>
        <fullName evidence="2">Ubiquitin-like domain-containing protein</fullName>
    </recommendedName>
</protein>
<dbReference type="PROSITE" id="PS50053">
    <property type="entry name" value="UBIQUITIN_2"/>
    <property type="match status" value="2"/>
</dbReference>
<name>A0A835B567_9POAL</name>
<evidence type="ECO:0000259" key="2">
    <source>
        <dbReference type="PROSITE" id="PS50053"/>
    </source>
</evidence>
<comment type="caution">
    <text evidence="3">The sequence shown here is derived from an EMBL/GenBank/DDBJ whole genome shotgun (WGS) entry which is preliminary data.</text>
</comment>
<dbReference type="SMART" id="SM00213">
    <property type="entry name" value="UBQ"/>
    <property type="match status" value="2"/>
</dbReference>
<dbReference type="OrthoDB" id="419317at2759"/>
<dbReference type="PANTHER" id="PTHR10621:SF38">
    <property type="entry name" value="UBIQUITIN DOMAIN-CONTAINING PROTEIN 7SL RNA1-RELATED"/>
    <property type="match status" value="1"/>
</dbReference>
<evidence type="ECO:0000256" key="1">
    <source>
        <dbReference type="SAM" id="MobiDB-lite"/>
    </source>
</evidence>
<dbReference type="InterPro" id="IPR000626">
    <property type="entry name" value="Ubiquitin-like_dom"/>
</dbReference>
<proteinExistence type="predicted"/>
<evidence type="ECO:0000313" key="3">
    <source>
        <dbReference type="EMBL" id="KAF8687373.1"/>
    </source>
</evidence>
<dbReference type="SUPFAM" id="SSF54236">
    <property type="entry name" value="Ubiquitin-like"/>
    <property type="match status" value="2"/>
</dbReference>